<dbReference type="AlphaFoldDB" id="A0A7I8LGW8"/>
<gene>
    <name evidence="1" type="ORF">SI8410_15019594</name>
</gene>
<protein>
    <submittedName>
        <fullName evidence="1">Uncharacterized protein</fullName>
    </submittedName>
</protein>
<dbReference type="Proteomes" id="UP000663760">
    <property type="component" value="Chromosome 15"/>
</dbReference>
<proteinExistence type="predicted"/>
<keyword evidence="2" id="KW-1185">Reference proteome</keyword>
<organism evidence="1 2">
    <name type="scientific">Spirodela intermedia</name>
    <name type="common">Intermediate duckweed</name>
    <dbReference type="NCBI Taxonomy" id="51605"/>
    <lineage>
        <taxon>Eukaryota</taxon>
        <taxon>Viridiplantae</taxon>
        <taxon>Streptophyta</taxon>
        <taxon>Embryophyta</taxon>
        <taxon>Tracheophyta</taxon>
        <taxon>Spermatophyta</taxon>
        <taxon>Magnoliopsida</taxon>
        <taxon>Liliopsida</taxon>
        <taxon>Araceae</taxon>
        <taxon>Lemnoideae</taxon>
        <taxon>Spirodela</taxon>
    </lineage>
</organism>
<dbReference type="EMBL" id="LR746278">
    <property type="protein sequence ID" value="CAA7408916.1"/>
    <property type="molecule type" value="Genomic_DNA"/>
</dbReference>
<reference evidence="1" key="1">
    <citation type="submission" date="2020-02" db="EMBL/GenBank/DDBJ databases">
        <authorList>
            <person name="Scholz U."/>
            <person name="Mascher M."/>
            <person name="Fiebig A."/>
        </authorList>
    </citation>
    <scope>NUCLEOTIDE SEQUENCE</scope>
</reference>
<evidence type="ECO:0000313" key="2">
    <source>
        <dbReference type="Proteomes" id="UP000663760"/>
    </source>
</evidence>
<evidence type="ECO:0000313" key="1">
    <source>
        <dbReference type="EMBL" id="CAA7408916.1"/>
    </source>
</evidence>
<accession>A0A7I8LGW8</accession>
<name>A0A7I8LGW8_SPIIN</name>
<sequence length="46" mass="5293">MTIVHYLKVWHHYVLGNTFIANINNTLSNSSPTSNNIYLHDTHHSS</sequence>